<gene>
    <name evidence="2" type="ORF">THRCLA_09493</name>
</gene>
<reference evidence="2 3" key="1">
    <citation type="journal article" date="2014" name="Genome Biol. Evol.">
        <title>The secreted proteins of Achlya hypogyna and Thraustotheca clavata identify the ancestral oomycete secretome and reveal gene acquisitions by horizontal gene transfer.</title>
        <authorList>
            <person name="Misner I."/>
            <person name="Blouin N."/>
            <person name="Leonard G."/>
            <person name="Richards T.A."/>
            <person name="Lane C.E."/>
        </authorList>
    </citation>
    <scope>NUCLEOTIDE SEQUENCE [LARGE SCALE GENOMIC DNA]</scope>
    <source>
        <strain evidence="2 3">ATCC 34112</strain>
    </source>
</reference>
<evidence type="ECO:0000256" key="1">
    <source>
        <dbReference type="SAM" id="Phobius"/>
    </source>
</evidence>
<name>A0A1V9YW28_9STRA</name>
<dbReference type="STRING" id="74557.A0A1V9YW28"/>
<dbReference type="EMBL" id="JNBS01002622">
    <property type="protein sequence ID" value="OQR89968.1"/>
    <property type="molecule type" value="Genomic_DNA"/>
</dbReference>
<feature type="transmembrane region" description="Helical" evidence="1">
    <location>
        <begin position="144"/>
        <end position="163"/>
    </location>
</feature>
<dbReference type="Proteomes" id="UP000243217">
    <property type="component" value="Unassembled WGS sequence"/>
</dbReference>
<protein>
    <submittedName>
        <fullName evidence="2">Uncharacterized protein</fullName>
    </submittedName>
</protein>
<accession>A0A1V9YW28</accession>
<keyword evidence="1" id="KW-0812">Transmembrane</keyword>
<keyword evidence="3" id="KW-1185">Reference proteome</keyword>
<evidence type="ECO:0000313" key="2">
    <source>
        <dbReference type="EMBL" id="OQR89968.1"/>
    </source>
</evidence>
<proteinExistence type="predicted"/>
<organism evidence="2 3">
    <name type="scientific">Thraustotheca clavata</name>
    <dbReference type="NCBI Taxonomy" id="74557"/>
    <lineage>
        <taxon>Eukaryota</taxon>
        <taxon>Sar</taxon>
        <taxon>Stramenopiles</taxon>
        <taxon>Oomycota</taxon>
        <taxon>Saprolegniomycetes</taxon>
        <taxon>Saprolegniales</taxon>
        <taxon>Achlyaceae</taxon>
        <taxon>Thraustotheca</taxon>
    </lineage>
</organism>
<sequence>MSVVVKQKAYLADKKAFTSHLQVQALAIQLVKSTVLQGVIVMNDYVQELNLEDEDLDDEPEKPAFIPPTPREFIIRCQKHCIKTISNTTMLRSLEFLSIQYLEVRSAGKLVKDVAKSALRKYARNQSSLTAAVQIVKTGAKSSILTSVAIFLVEEIIALINVLQQKIKRTSDQAEKQFLQVTLVGLRRCGLAIVASAAGGAVGTLIAPGRGTFIGAFVGESLAYAF</sequence>
<comment type="caution">
    <text evidence="2">The sequence shown here is derived from an EMBL/GenBank/DDBJ whole genome shotgun (WGS) entry which is preliminary data.</text>
</comment>
<dbReference type="AlphaFoldDB" id="A0A1V9YW28"/>
<dbReference type="PANTHER" id="PTHR36074:SF1">
    <property type="entry name" value="ISOPENTENYL-DIPHOSPHATE DELTA-ISOMERASE"/>
    <property type="match status" value="1"/>
</dbReference>
<dbReference type="PANTHER" id="PTHR36074">
    <property type="entry name" value="ISOPENTENYL-DIPHOSPHATE DELTA-ISOMERASE"/>
    <property type="match status" value="1"/>
</dbReference>
<dbReference type="OrthoDB" id="1925570at2759"/>
<keyword evidence="1" id="KW-0472">Membrane</keyword>
<keyword evidence="1" id="KW-1133">Transmembrane helix</keyword>
<evidence type="ECO:0000313" key="3">
    <source>
        <dbReference type="Proteomes" id="UP000243217"/>
    </source>
</evidence>